<sequence length="82" mass="9171">MFRISSGRTAASKYMRGNEEPFCRNSETTRVTIGQEGLRTEMPLSGEIAFPQPAFLLTTTMHLPPSARKVGREIFLPLKNIS</sequence>
<organism evidence="1 2">
    <name type="scientific">Tetragonisca angustula</name>
    <dbReference type="NCBI Taxonomy" id="166442"/>
    <lineage>
        <taxon>Eukaryota</taxon>
        <taxon>Metazoa</taxon>
        <taxon>Ecdysozoa</taxon>
        <taxon>Arthropoda</taxon>
        <taxon>Hexapoda</taxon>
        <taxon>Insecta</taxon>
        <taxon>Pterygota</taxon>
        <taxon>Neoptera</taxon>
        <taxon>Endopterygota</taxon>
        <taxon>Hymenoptera</taxon>
        <taxon>Apocrita</taxon>
        <taxon>Aculeata</taxon>
        <taxon>Apoidea</taxon>
        <taxon>Anthophila</taxon>
        <taxon>Apidae</taxon>
        <taxon>Tetragonisca</taxon>
    </lineage>
</organism>
<dbReference type="EMBL" id="JAWNGG020000019">
    <property type="protein sequence ID" value="KAK9308636.1"/>
    <property type="molecule type" value="Genomic_DNA"/>
</dbReference>
<keyword evidence="2" id="KW-1185">Reference proteome</keyword>
<dbReference type="AlphaFoldDB" id="A0AAW1AHS1"/>
<dbReference type="Proteomes" id="UP001432146">
    <property type="component" value="Unassembled WGS sequence"/>
</dbReference>
<gene>
    <name evidence="1" type="ORF">QLX08_001481</name>
</gene>
<reference evidence="1 2" key="1">
    <citation type="submission" date="2024-05" db="EMBL/GenBank/DDBJ databases">
        <title>The nuclear and mitochondrial genome assemblies of Tetragonisca angustula (Apidae: Meliponini), a tiny yet remarkable pollinator in the Neotropics.</title>
        <authorList>
            <person name="Ferrari R."/>
            <person name="Ricardo P.C."/>
            <person name="Dias F.C."/>
            <person name="Araujo N.S."/>
            <person name="Soares D.O."/>
            <person name="Zhou Q.-S."/>
            <person name="Zhu C.-D."/>
            <person name="Coutinho L."/>
            <person name="Airas M.C."/>
            <person name="Batista T.M."/>
        </authorList>
    </citation>
    <scope>NUCLEOTIDE SEQUENCE [LARGE SCALE GENOMIC DNA]</scope>
    <source>
        <strain evidence="1">ASF017062</strain>
        <tissue evidence="1">Abdomen</tissue>
    </source>
</reference>
<evidence type="ECO:0000313" key="1">
    <source>
        <dbReference type="EMBL" id="KAK9308636.1"/>
    </source>
</evidence>
<evidence type="ECO:0000313" key="2">
    <source>
        <dbReference type="Proteomes" id="UP001432146"/>
    </source>
</evidence>
<comment type="caution">
    <text evidence="1">The sequence shown here is derived from an EMBL/GenBank/DDBJ whole genome shotgun (WGS) entry which is preliminary data.</text>
</comment>
<name>A0AAW1AHS1_9HYME</name>
<accession>A0AAW1AHS1</accession>
<protein>
    <submittedName>
        <fullName evidence="1">Uncharacterized protein</fullName>
    </submittedName>
</protein>
<proteinExistence type="predicted"/>